<dbReference type="Gene3D" id="3.40.630.30">
    <property type="match status" value="1"/>
</dbReference>
<dbReference type="SUPFAM" id="SSF55729">
    <property type="entry name" value="Acyl-CoA N-acyltransferases (Nat)"/>
    <property type="match status" value="1"/>
</dbReference>
<evidence type="ECO:0000256" key="1">
    <source>
        <dbReference type="ARBA" id="ARBA00022679"/>
    </source>
</evidence>
<accession>A0A1I5SMI5</accession>
<dbReference type="InterPro" id="IPR000182">
    <property type="entry name" value="GNAT_dom"/>
</dbReference>
<dbReference type="PANTHER" id="PTHR43877">
    <property type="entry name" value="AMINOALKYLPHOSPHONATE N-ACETYLTRANSFERASE-RELATED-RELATED"/>
    <property type="match status" value="1"/>
</dbReference>
<evidence type="ECO:0000313" key="4">
    <source>
        <dbReference type="EMBL" id="SFP71918.1"/>
    </source>
</evidence>
<dbReference type="InterPro" id="IPR016181">
    <property type="entry name" value="Acyl_CoA_acyltransferase"/>
</dbReference>
<dbReference type="GO" id="GO:0005840">
    <property type="term" value="C:ribosome"/>
    <property type="evidence" value="ECO:0007669"/>
    <property type="project" value="UniProtKB-KW"/>
</dbReference>
<evidence type="ECO:0000256" key="2">
    <source>
        <dbReference type="ARBA" id="ARBA00023315"/>
    </source>
</evidence>
<keyword evidence="1" id="KW-0808">Transferase</keyword>
<dbReference type="AlphaFoldDB" id="A0A1I5SMI5"/>
<dbReference type="STRING" id="658457.SAMN05216601_1242"/>
<gene>
    <name evidence="4" type="ORF">SAMN05216601_1242</name>
</gene>
<dbReference type="InterPro" id="IPR050832">
    <property type="entry name" value="Bact_Acetyltransf"/>
</dbReference>
<name>A0A1I5SMI5_9GAMM</name>
<dbReference type="CDD" id="cd04301">
    <property type="entry name" value="NAT_SF"/>
    <property type="match status" value="1"/>
</dbReference>
<keyword evidence="4" id="KW-0689">Ribosomal protein</keyword>
<dbReference type="Proteomes" id="UP000182400">
    <property type="component" value="Unassembled WGS sequence"/>
</dbReference>
<dbReference type="PROSITE" id="PS51186">
    <property type="entry name" value="GNAT"/>
    <property type="match status" value="1"/>
</dbReference>
<proteinExistence type="predicted"/>
<protein>
    <submittedName>
        <fullName evidence="4">Ribosomal protein S18 acetylase RimI</fullName>
    </submittedName>
</protein>
<organism evidence="4 5">
    <name type="scientific">Ectopseudomonas composti</name>
    <dbReference type="NCBI Taxonomy" id="658457"/>
    <lineage>
        <taxon>Bacteria</taxon>
        <taxon>Pseudomonadati</taxon>
        <taxon>Pseudomonadota</taxon>
        <taxon>Gammaproteobacteria</taxon>
        <taxon>Pseudomonadales</taxon>
        <taxon>Pseudomonadaceae</taxon>
        <taxon>Ectopseudomonas</taxon>
    </lineage>
</organism>
<keyword evidence="4" id="KW-0687">Ribonucleoprotein</keyword>
<evidence type="ECO:0000313" key="5">
    <source>
        <dbReference type="Proteomes" id="UP000182400"/>
    </source>
</evidence>
<dbReference type="GO" id="GO:0016747">
    <property type="term" value="F:acyltransferase activity, transferring groups other than amino-acyl groups"/>
    <property type="evidence" value="ECO:0007669"/>
    <property type="project" value="InterPro"/>
</dbReference>
<dbReference type="Pfam" id="PF00583">
    <property type="entry name" value="Acetyltransf_1"/>
    <property type="match status" value="1"/>
</dbReference>
<reference evidence="4 5" key="1">
    <citation type="submission" date="2016-10" db="EMBL/GenBank/DDBJ databases">
        <authorList>
            <person name="de Groot N.N."/>
        </authorList>
    </citation>
    <scope>NUCLEOTIDE SEQUENCE [LARGE SCALE GENOMIC DNA]</scope>
    <source>
        <strain evidence="4 5">CCUG 59231</strain>
    </source>
</reference>
<dbReference type="EMBL" id="FOWP01000024">
    <property type="protein sequence ID" value="SFP71918.1"/>
    <property type="molecule type" value="Genomic_DNA"/>
</dbReference>
<evidence type="ECO:0000259" key="3">
    <source>
        <dbReference type="PROSITE" id="PS51186"/>
    </source>
</evidence>
<keyword evidence="2" id="KW-0012">Acyltransferase</keyword>
<feature type="domain" description="N-acetyltransferase" evidence="3">
    <location>
        <begin position="3"/>
        <end position="147"/>
    </location>
</feature>
<sequence>MIPNLRQATPQNLPFVFRLERAYIQDFESESLHSWQGAIDRHLEQWISNLSRMFVAESGDEVVGYYFWEVRGDEAILSSINVLPDQRRRGIGSYLLKHFETQAVKNGMTRLSLGVISHNPAKQLYEAAGYEFVHQKGDYCYYEKSPNGA</sequence>